<dbReference type="EMBL" id="CP090894">
    <property type="protein sequence ID" value="ULT94634.1"/>
    <property type="molecule type" value="Genomic_DNA"/>
</dbReference>
<protein>
    <submittedName>
        <fullName evidence="1">Uncharacterized protein</fullName>
    </submittedName>
</protein>
<dbReference type="PANTHER" id="PTHR31936">
    <property type="entry name" value="PROTEIN CBG18744"/>
    <property type="match status" value="1"/>
</dbReference>
<evidence type="ECO:0000313" key="1">
    <source>
        <dbReference type="EMBL" id="ULT94634.1"/>
    </source>
</evidence>
<gene>
    <name evidence="1" type="ORF">L3Y34_003827</name>
</gene>
<dbReference type="AlphaFoldDB" id="A0AAE9D3U0"/>
<reference evidence="1 2" key="1">
    <citation type="submission" date="2022-05" db="EMBL/GenBank/DDBJ databases">
        <title>Chromosome-level reference genomes for two strains of Caenorhabditis briggsae: an improved platform for comparative genomics.</title>
        <authorList>
            <person name="Stevens L."/>
            <person name="Andersen E.C."/>
        </authorList>
    </citation>
    <scope>NUCLEOTIDE SEQUENCE [LARGE SCALE GENOMIC DNA]</scope>
    <source>
        <strain evidence="1">QX1410_ONT</strain>
        <tissue evidence="1">Whole-organism</tissue>
    </source>
</reference>
<name>A0AAE9D3U0_CAEBR</name>
<proteinExistence type="predicted"/>
<sequence length="232" mass="25857">MYYTRTCMTSPTCSCTGNNTHYLPCNTQTCVYPAQRACCVPYVPMVIDGKQQCGPFPKDTGAAACCPTAGVWSEWGPAVRNSDNTAFEQSRTCLSAAAGCTCTGNRINPWSSDKCPCPDFQTDLNDKLLEPTESFSIRPSGVVYDRIACTYTTPLNSTEWNCSSSRGYQSTTLLRYIRADNGEREDYRVGDCKDTSDEKHNVTFYCDFSTLQWRLTNNNVAVLTFNQVSKKR</sequence>
<accession>A0AAE9D3U0</accession>
<dbReference type="Proteomes" id="UP000827892">
    <property type="component" value="Chromosome IV"/>
</dbReference>
<evidence type="ECO:0000313" key="2">
    <source>
        <dbReference type="Proteomes" id="UP000827892"/>
    </source>
</evidence>
<dbReference type="PANTHER" id="PTHR31936:SF5">
    <property type="entry name" value="VENOM PROTEIN"/>
    <property type="match status" value="1"/>
</dbReference>
<organism evidence="1 2">
    <name type="scientific">Caenorhabditis briggsae</name>
    <dbReference type="NCBI Taxonomy" id="6238"/>
    <lineage>
        <taxon>Eukaryota</taxon>
        <taxon>Metazoa</taxon>
        <taxon>Ecdysozoa</taxon>
        <taxon>Nematoda</taxon>
        <taxon>Chromadorea</taxon>
        <taxon>Rhabditida</taxon>
        <taxon>Rhabditina</taxon>
        <taxon>Rhabditomorpha</taxon>
        <taxon>Rhabditoidea</taxon>
        <taxon>Rhabditidae</taxon>
        <taxon>Peloderinae</taxon>
        <taxon>Caenorhabditis</taxon>
    </lineage>
</organism>